<gene>
    <name evidence="3" type="ORF">NW768_004202</name>
</gene>
<organism evidence="3 4">
    <name type="scientific">Fusarium equiseti</name>
    <name type="common">Fusarium scirpi</name>
    <dbReference type="NCBI Taxonomy" id="61235"/>
    <lineage>
        <taxon>Eukaryota</taxon>
        <taxon>Fungi</taxon>
        <taxon>Dikarya</taxon>
        <taxon>Ascomycota</taxon>
        <taxon>Pezizomycotina</taxon>
        <taxon>Sordariomycetes</taxon>
        <taxon>Hypocreomycetidae</taxon>
        <taxon>Hypocreales</taxon>
        <taxon>Nectriaceae</taxon>
        <taxon>Fusarium</taxon>
        <taxon>Fusarium incarnatum-equiseti species complex</taxon>
    </lineage>
</organism>
<evidence type="ECO:0000313" key="4">
    <source>
        <dbReference type="Proteomes" id="UP001152024"/>
    </source>
</evidence>
<name>A0ABQ8RJP5_FUSEQ</name>
<comment type="caution">
    <text evidence="3">The sequence shown here is derived from an EMBL/GenBank/DDBJ whole genome shotgun (WGS) entry which is preliminary data.</text>
</comment>
<feature type="signal peptide" evidence="2">
    <location>
        <begin position="1"/>
        <end position="22"/>
    </location>
</feature>
<proteinExistence type="predicted"/>
<feature type="compositionally biased region" description="Low complexity" evidence="1">
    <location>
        <begin position="108"/>
        <end position="142"/>
    </location>
</feature>
<dbReference type="Proteomes" id="UP001152024">
    <property type="component" value="Unassembled WGS sequence"/>
</dbReference>
<keyword evidence="4" id="KW-1185">Reference proteome</keyword>
<sequence length="287" mass="30507">MRLSLQSLAIYLVSTQAGLALAGPCRPLTTTSVSATTTTAASEEVSTTAVLSEVPTMTSEEETSTTFIGEESTTTMILDVSTTARMEESTATTVAETTTAMLAETTTAAATEESTTTLAETTTTAAVQESTTTLAETTTTASGPEPSLFTRLDDGTEIGVYLQSSGFVGTTEADGKQPNFALEADTSRLYATFPDGSKVYAYTVIPVGNNYGFLFEQYDSISAYPETYSFITCTTEFDGFLTCSSEKGRTRIYWYLPGNSPNFYGNLNPTVASSNGNKPVEFKLPTI</sequence>
<accession>A0ABQ8RJP5</accession>
<evidence type="ECO:0000256" key="2">
    <source>
        <dbReference type="SAM" id="SignalP"/>
    </source>
</evidence>
<evidence type="ECO:0000313" key="3">
    <source>
        <dbReference type="EMBL" id="KAJ4136585.1"/>
    </source>
</evidence>
<feature type="chain" id="PRO_5047362332" evidence="2">
    <location>
        <begin position="23"/>
        <end position="287"/>
    </location>
</feature>
<reference evidence="3" key="1">
    <citation type="submission" date="2022-09" db="EMBL/GenBank/DDBJ databases">
        <title>Fusarium specimens isolated from Avocado Roots.</title>
        <authorList>
            <person name="Stajich J."/>
            <person name="Roper C."/>
            <person name="Heimlech-Rivalta G."/>
        </authorList>
    </citation>
    <scope>NUCLEOTIDE SEQUENCE</scope>
    <source>
        <strain evidence="3">CF00095</strain>
    </source>
</reference>
<dbReference type="EMBL" id="JAOQBH010000005">
    <property type="protein sequence ID" value="KAJ4136585.1"/>
    <property type="molecule type" value="Genomic_DNA"/>
</dbReference>
<keyword evidence="2" id="KW-0732">Signal</keyword>
<feature type="region of interest" description="Disordered" evidence="1">
    <location>
        <begin position="108"/>
        <end position="146"/>
    </location>
</feature>
<protein>
    <submittedName>
        <fullName evidence="3">Uncharacterized protein</fullName>
    </submittedName>
</protein>
<evidence type="ECO:0000256" key="1">
    <source>
        <dbReference type="SAM" id="MobiDB-lite"/>
    </source>
</evidence>